<dbReference type="InterPro" id="IPR015994">
    <property type="entry name" value="PEPCK_ATP_CS"/>
</dbReference>
<dbReference type="CDD" id="cd00484">
    <property type="entry name" value="PEPCK_ATP"/>
    <property type="match status" value="1"/>
</dbReference>
<dbReference type="NCBIfam" id="NF006820">
    <property type="entry name" value="PRK09344.1-2"/>
    <property type="match status" value="1"/>
</dbReference>
<evidence type="ECO:0000256" key="7">
    <source>
        <dbReference type="ARBA" id="ARBA00022793"/>
    </source>
</evidence>
<dbReference type="GO" id="GO:0005524">
    <property type="term" value="F:ATP binding"/>
    <property type="evidence" value="ECO:0007669"/>
    <property type="project" value="UniProtKB-KW"/>
</dbReference>
<dbReference type="InterPro" id="IPR013035">
    <property type="entry name" value="PEP_carboxykinase_C"/>
</dbReference>
<dbReference type="PROSITE" id="PS00532">
    <property type="entry name" value="PEPCK_ATP"/>
    <property type="match status" value="1"/>
</dbReference>
<dbReference type="NCBIfam" id="TIGR00224">
    <property type="entry name" value="pckA"/>
    <property type="match status" value="1"/>
</dbReference>
<dbReference type="Gene3D" id="2.170.8.10">
    <property type="entry name" value="Phosphoenolpyruvate Carboxykinase, domain 2"/>
    <property type="match status" value="1"/>
</dbReference>
<dbReference type="InterPro" id="IPR001272">
    <property type="entry name" value="PEP_carboxykinase_ATP"/>
</dbReference>
<protein>
    <recommendedName>
        <fullName evidence="4">Phosphoenolpyruvate carboxykinase (ATP)</fullName>
        <ecNumber evidence="3">4.1.1.49</ecNumber>
    </recommendedName>
</protein>
<dbReference type="PANTHER" id="PTHR30031:SF0">
    <property type="entry name" value="PHOSPHOENOLPYRUVATE CARBOXYKINASE (ATP)"/>
    <property type="match status" value="1"/>
</dbReference>
<dbReference type="PANTHER" id="PTHR30031">
    <property type="entry name" value="PHOSPHOENOLPYRUVATE CARBOXYKINASE ATP"/>
    <property type="match status" value="1"/>
</dbReference>
<dbReference type="UniPathway" id="UPA00138"/>
<evidence type="ECO:0000256" key="3">
    <source>
        <dbReference type="ARBA" id="ARBA00012363"/>
    </source>
</evidence>
<name>A0A8H4WR51_9HYPO</name>
<evidence type="ECO:0000256" key="2">
    <source>
        <dbReference type="ARBA" id="ARBA00006052"/>
    </source>
</evidence>
<proteinExistence type="inferred from homology"/>
<dbReference type="NCBIfam" id="NF006821">
    <property type="entry name" value="PRK09344.1-3"/>
    <property type="match status" value="1"/>
</dbReference>
<keyword evidence="6" id="KW-0547">Nucleotide-binding</keyword>
<dbReference type="AlphaFoldDB" id="A0A8H4WR51"/>
<gene>
    <name evidence="11" type="ORF">FGADI_10849</name>
</gene>
<dbReference type="GO" id="GO:0004612">
    <property type="term" value="F:phosphoenolpyruvate carboxykinase (ATP) activity"/>
    <property type="evidence" value="ECO:0007669"/>
    <property type="project" value="UniProtKB-EC"/>
</dbReference>
<dbReference type="OrthoDB" id="184182at2759"/>
<dbReference type="Pfam" id="PF01293">
    <property type="entry name" value="PEPCK_ATP"/>
    <property type="match status" value="2"/>
</dbReference>
<comment type="caution">
    <text evidence="11">The sequence shown here is derived from an EMBL/GenBank/DDBJ whole genome shotgun (WGS) entry which is preliminary data.</text>
</comment>
<keyword evidence="12" id="KW-1185">Reference proteome</keyword>
<reference evidence="11" key="2">
    <citation type="submission" date="2020-05" db="EMBL/GenBank/DDBJ databases">
        <authorList>
            <person name="Kim H.-S."/>
            <person name="Proctor R.H."/>
            <person name="Brown D.W."/>
        </authorList>
    </citation>
    <scope>NUCLEOTIDE SEQUENCE</scope>
    <source>
        <strain evidence="11">NRRL 45417</strain>
    </source>
</reference>
<evidence type="ECO:0000256" key="9">
    <source>
        <dbReference type="ARBA" id="ARBA00023239"/>
    </source>
</evidence>
<evidence type="ECO:0000256" key="4">
    <source>
        <dbReference type="ARBA" id="ARBA00021932"/>
    </source>
</evidence>
<keyword evidence="5" id="KW-0312">Gluconeogenesis</keyword>
<keyword evidence="9" id="KW-0456">Lyase</keyword>
<dbReference type="FunFam" id="2.170.8.10:FF:000001">
    <property type="entry name" value="Phosphoenolpyruvate carboxykinase (ATP)"/>
    <property type="match status" value="1"/>
</dbReference>
<evidence type="ECO:0000313" key="12">
    <source>
        <dbReference type="Proteomes" id="UP000604273"/>
    </source>
</evidence>
<dbReference type="SUPFAM" id="SSF53795">
    <property type="entry name" value="PEP carboxykinase-like"/>
    <property type="match status" value="1"/>
</dbReference>
<accession>A0A8H4WR51</accession>
<dbReference type="EC" id="4.1.1.49" evidence="3"/>
<organism evidence="11 12">
    <name type="scientific">Fusarium gaditjirri</name>
    <dbReference type="NCBI Taxonomy" id="282569"/>
    <lineage>
        <taxon>Eukaryota</taxon>
        <taxon>Fungi</taxon>
        <taxon>Dikarya</taxon>
        <taxon>Ascomycota</taxon>
        <taxon>Pezizomycotina</taxon>
        <taxon>Sordariomycetes</taxon>
        <taxon>Hypocreomycetidae</taxon>
        <taxon>Hypocreales</taxon>
        <taxon>Nectriaceae</taxon>
        <taxon>Fusarium</taxon>
        <taxon>Fusarium nisikadoi species complex</taxon>
    </lineage>
</organism>
<evidence type="ECO:0000256" key="1">
    <source>
        <dbReference type="ARBA" id="ARBA00004742"/>
    </source>
</evidence>
<comment type="catalytic activity">
    <reaction evidence="10">
        <text>oxaloacetate + ATP = phosphoenolpyruvate + ADP + CO2</text>
        <dbReference type="Rhea" id="RHEA:18617"/>
        <dbReference type="ChEBI" id="CHEBI:16452"/>
        <dbReference type="ChEBI" id="CHEBI:16526"/>
        <dbReference type="ChEBI" id="CHEBI:30616"/>
        <dbReference type="ChEBI" id="CHEBI:58702"/>
        <dbReference type="ChEBI" id="CHEBI:456216"/>
        <dbReference type="EC" id="4.1.1.49"/>
    </reaction>
</comment>
<comment type="similarity">
    <text evidence="2">Belongs to the phosphoenolpyruvate carboxykinase (ATP) family.</text>
</comment>
<dbReference type="InterPro" id="IPR008210">
    <property type="entry name" value="PEP_carboxykinase_N"/>
</dbReference>
<sequence>MPRWPHYALVSTSHSLTPHPSPSLSILGSDPGKRTLSILWRSTPRTSHPRAYTTKSRAAREAFIKAMNDPVKRCAFLYSNQLLKGPSTHTKASGTGLFKMLPNNVNKTSLHPTGVTPHQEHTELEQELHDKAHIDYDRVAIIPNPSVAALYEDALVYETGTAITSSGALTAYSGAKTGRSPLDKRIVEEASSKDNIWWGPVNKPMTPETRAGRASPFQRLQLASPRGYPEHERHGFDGLSTGAYALTQLPGRWLVWKINRERAVDYLNTRSRIYVIDGFAGWDEKYRIRVRVICARAYHALFMRNMLIRPSREELKDFHPDYTIYNAGKFPANRYTEGMTSGTSVAINFEQKEMVILGTEYAGEMKKGVFTVLFYEMPIKHNVLTLHSSANEGKNGDVTLFFGLSGTGKTTLSADPNRALIGDDEHCWSDNGVFNIEGGCYAKTIGLSAEKEPDIFGAIRYGSVLENVVFDPLTRDVDYDDATLTENTRCAYPIEYISNAKIPCLSPNSPSNIILLTCDARGVLPPISKLDRNQTMFHFISGYTSKMAGTEDGVTEPQATFSSCFAQPFLALHPMKYAKMLADKIETHKANAWLLNTGWVGAGFAQGGKRCPLKYTRAILDAIHSGELANVEYENYEIFNLQVPKTCPNVPSELLNPSKAWTAGEDSFKTEVVKLGKLFRENFAKYESEATEDVVKAGPVV</sequence>
<evidence type="ECO:0000256" key="8">
    <source>
        <dbReference type="ARBA" id="ARBA00022840"/>
    </source>
</evidence>
<evidence type="ECO:0000313" key="11">
    <source>
        <dbReference type="EMBL" id="KAF4946820.1"/>
    </source>
</evidence>
<dbReference type="GO" id="GO:0006094">
    <property type="term" value="P:gluconeogenesis"/>
    <property type="evidence" value="ECO:0007669"/>
    <property type="project" value="UniProtKB-UniPathway"/>
</dbReference>
<comment type="pathway">
    <text evidence="1">Carbohydrate biosynthesis; gluconeogenesis.</text>
</comment>
<evidence type="ECO:0000256" key="6">
    <source>
        <dbReference type="ARBA" id="ARBA00022741"/>
    </source>
</evidence>
<keyword evidence="8" id="KW-0067">ATP-binding</keyword>
<dbReference type="Proteomes" id="UP000604273">
    <property type="component" value="Unassembled WGS sequence"/>
</dbReference>
<dbReference type="HAMAP" id="MF_00453">
    <property type="entry name" value="PEPCK_ATP"/>
    <property type="match status" value="1"/>
</dbReference>
<keyword evidence="7" id="KW-0210">Decarboxylase</keyword>
<dbReference type="EMBL" id="JABFAI010000304">
    <property type="protein sequence ID" value="KAF4946820.1"/>
    <property type="molecule type" value="Genomic_DNA"/>
</dbReference>
<reference evidence="11" key="1">
    <citation type="journal article" date="2020" name="BMC Genomics">
        <title>Correction to: Identification and distribution of gene clusters required for synthesis of sphingolipid metabolism inhibitors in diverse species of the filamentous fungus Fusarium.</title>
        <authorList>
            <person name="Kim H.S."/>
            <person name="Lohmar J.M."/>
            <person name="Busman M."/>
            <person name="Brown D.W."/>
            <person name="Naumann T.A."/>
            <person name="Divon H.H."/>
            <person name="Lysoe E."/>
            <person name="Uhlig S."/>
            <person name="Proctor R.H."/>
        </authorList>
    </citation>
    <scope>NUCLEOTIDE SEQUENCE</scope>
    <source>
        <strain evidence="11">NRRL 45417</strain>
    </source>
</reference>
<dbReference type="SUPFAM" id="SSF68923">
    <property type="entry name" value="PEP carboxykinase N-terminal domain"/>
    <property type="match status" value="2"/>
</dbReference>
<evidence type="ECO:0000256" key="5">
    <source>
        <dbReference type="ARBA" id="ARBA00022432"/>
    </source>
</evidence>
<evidence type="ECO:0000256" key="10">
    <source>
        <dbReference type="ARBA" id="ARBA00047371"/>
    </source>
</evidence>
<dbReference type="Gene3D" id="3.90.228.20">
    <property type="match status" value="1"/>
</dbReference>
<dbReference type="Gene3D" id="3.40.449.10">
    <property type="entry name" value="Phosphoenolpyruvate Carboxykinase, domain 1"/>
    <property type="match status" value="2"/>
</dbReference>
<dbReference type="GO" id="GO:0005829">
    <property type="term" value="C:cytosol"/>
    <property type="evidence" value="ECO:0007669"/>
    <property type="project" value="TreeGrafter"/>
</dbReference>